<dbReference type="InParanoid" id="A0A067MVS0"/>
<dbReference type="Proteomes" id="UP000027195">
    <property type="component" value="Unassembled WGS sequence"/>
</dbReference>
<dbReference type="HOGENOM" id="CLU_1677564_0_0_1"/>
<gene>
    <name evidence="1" type="ORF">BOTBODRAFT_187004</name>
</gene>
<protein>
    <submittedName>
        <fullName evidence="1">Uncharacterized protein</fullName>
    </submittedName>
</protein>
<proteinExistence type="predicted"/>
<dbReference type="AlphaFoldDB" id="A0A067MVS0"/>
<dbReference type="EMBL" id="KL198030">
    <property type="protein sequence ID" value="KDQ15972.1"/>
    <property type="molecule type" value="Genomic_DNA"/>
</dbReference>
<organism evidence="1 2">
    <name type="scientific">Botryobasidium botryosum (strain FD-172 SS1)</name>
    <dbReference type="NCBI Taxonomy" id="930990"/>
    <lineage>
        <taxon>Eukaryota</taxon>
        <taxon>Fungi</taxon>
        <taxon>Dikarya</taxon>
        <taxon>Basidiomycota</taxon>
        <taxon>Agaricomycotina</taxon>
        <taxon>Agaricomycetes</taxon>
        <taxon>Cantharellales</taxon>
        <taxon>Botryobasidiaceae</taxon>
        <taxon>Botryobasidium</taxon>
    </lineage>
</organism>
<keyword evidence="2" id="KW-1185">Reference proteome</keyword>
<evidence type="ECO:0000313" key="2">
    <source>
        <dbReference type="Proteomes" id="UP000027195"/>
    </source>
</evidence>
<evidence type="ECO:0000313" key="1">
    <source>
        <dbReference type="EMBL" id="KDQ15972.1"/>
    </source>
</evidence>
<name>A0A067MVS0_BOTB1</name>
<sequence>MPASRRESPQNTRASDLRIVQSVLYAHSSVRARMVGVVEISSRTKPPFAAVEQVLCARRDGKVHDCAVSISDVAGREHNFQLFFFKGERNHTSTSVPLQSHPWRGEIIVMKMGCRRGGYVHIRSSDFTKVETIIDRFTSIFSGYKAADIPANISIML</sequence>
<reference evidence="2" key="1">
    <citation type="journal article" date="2014" name="Proc. Natl. Acad. Sci. U.S.A.">
        <title>Extensive sampling of basidiomycete genomes demonstrates inadequacy of the white-rot/brown-rot paradigm for wood decay fungi.</title>
        <authorList>
            <person name="Riley R."/>
            <person name="Salamov A.A."/>
            <person name="Brown D.W."/>
            <person name="Nagy L.G."/>
            <person name="Floudas D."/>
            <person name="Held B.W."/>
            <person name="Levasseur A."/>
            <person name="Lombard V."/>
            <person name="Morin E."/>
            <person name="Otillar R."/>
            <person name="Lindquist E.A."/>
            <person name="Sun H."/>
            <person name="LaButti K.M."/>
            <person name="Schmutz J."/>
            <person name="Jabbour D."/>
            <person name="Luo H."/>
            <person name="Baker S.E."/>
            <person name="Pisabarro A.G."/>
            <person name="Walton J.D."/>
            <person name="Blanchette R.A."/>
            <person name="Henrissat B."/>
            <person name="Martin F."/>
            <person name="Cullen D."/>
            <person name="Hibbett D.S."/>
            <person name="Grigoriev I.V."/>
        </authorList>
    </citation>
    <scope>NUCLEOTIDE SEQUENCE [LARGE SCALE GENOMIC DNA]</scope>
    <source>
        <strain evidence="2">FD-172 SS1</strain>
    </source>
</reference>
<accession>A0A067MVS0</accession>